<protein>
    <submittedName>
        <fullName evidence="9">Uncharacterized protein</fullName>
    </submittedName>
</protein>
<comment type="similarity">
    <text evidence="1">Belongs to the SEC23/SEC24 family. SEC24 subfamily.</text>
</comment>
<evidence type="ECO:0000313" key="10">
    <source>
        <dbReference type="Proteomes" id="UP001485043"/>
    </source>
</evidence>
<evidence type="ECO:0000256" key="1">
    <source>
        <dbReference type="ARBA" id="ARBA00008334"/>
    </source>
</evidence>
<feature type="domain" description="Zinc finger Sec23/Sec24-type" evidence="5">
    <location>
        <begin position="433"/>
        <end position="473"/>
    </location>
</feature>
<dbReference type="Pfam" id="PF04815">
    <property type="entry name" value="Sec23_helical"/>
    <property type="match status" value="1"/>
</dbReference>
<dbReference type="GO" id="GO:0090110">
    <property type="term" value="P:COPII-coated vesicle cargo loading"/>
    <property type="evidence" value="ECO:0007669"/>
    <property type="project" value="TreeGrafter"/>
</dbReference>
<dbReference type="InterPro" id="IPR036175">
    <property type="entry name" value="Sec23/24_helical_dom_sf"/>
</dbReference>
<evidence type="ECO:0000256" key="2">
    <source>
        <dbReference type="ARBA" id="ARBA00022448"/>
    </source>
</evidence>
<dbReference type="Pfam" id="PF08033">
    <property type="entry name" value="Sec23_BS"/>
    <property type="match status" value="1"/>
</dbReference>
<dbReference type="Proteomes" id="UP001485043">
    <property type="component" value="Unassembled WGS sequence"/>
</dbReference>
<evidence type="ECO:0000259" key="7">
    <source>
        <dbReference type="Pfam" id="PF04815"/>
    </source>
</evidence>
<feature type="domain" description="Sec23/Sec24 beta-sandwich" evidence="8">
    <location>
        <begin position="748"/>
        <end position="833"/>
    </location>
</feature>
<dbReference type="GO" id="GO:0008270">
    <property type="term" value="F:zinc ion binding"/>
    <property type="evidence" value="ECO:0007669"/>
    <property type="project" value="InterPro"/>
</dbReference>
<dbReference type="InterPro" id="IPR036174">
    <property type="entry name" value="Znf_Sec23_Sec24_sf"/>
</dbReference>
<evidence type="ECO:0000313" key="9">
    <source>
        <dbReference type="EMBL" id="KAK9850464.1"/>
    </source>
</evidence>
<dbReference type="SUPFAM" id="SSF53300">
    <property type="entry name" value="vWA-like"/>
    <property type="match status" value="1"/>
</dbReference>
<feature type="domain" description="Sec23/Sec24 trunk" evidence="6">
    <location>
        <begin position="511"/>
        <end position="743"/>
    </location>
</feature>
<keyword evidence="2" id="KW-0813">Transport</keyword>
<comment type="caution">
    <text evidence="9">The sequence shown here is derived from an EMBL/GenBank/DDBJ whole genome shotgun (WGS) entry which is preliminary data.</text>
</comment>
<dbReference type="GO" id="GO:0000149">
    <property type="term" value="F:SNARE binding"/>
    <property type="evidence" value="ECO:0007669"/>
    <property type="project" value="TreeGrafter"/>
</dbReference>
<dbReference type="InterPro" id="IPR029006">
    <property type="entry name" value="ADF-H/Gelsolin-like_dom_sf"/>
</dbReference>
<evidence type="ECO:0000259" key="6">
    <source>
        <dbReference type="Pfam" id="PF04811"/>
    </source>
</evidence>
<feature type="region of interest" description="Disordered" evidence="4">
    <location>
        <begin position="105"/>
        <end position="170"/>
    </location>
</feature>
<proteinExistence type="inferred from homology"/>
<dbReference type="Gene3D" id="2.30.30.380">
    <property type="entry name" value="Zn-finger domain of Sec23/24"/>
    <property type="match status" value="1"/>
</dbReference>
<sequence>MSVSRRAQRSLKASEKSGATAATAEQGPGSLSARIRAARGDVWDASRSQPSSTQAPHQAPQPASLGQIAVLGDRSDRIGQDARLLEFPSVTAGINWSSAHLAQATSSPGIPASAEQDPSFGRHSAAGSAVPDLSYTSGVDPAAPSSSRPAFASGSLRAPGASPSGPHGVIAGESIIMETPQRAQAQQPDGNGAAALAHPPTSQLAALGLGKPIALPPSGARPGASPMSAPSLPRPADPGAPTPAPTAMPQRSSLGPLGPPVLGGAPRGPPNFSRTPQGHPPLSQQQQQQQQSSSPRIGITSPRSSGLSPEQQKGRAAVPASPYGVQQQRRQAPQIDPAQMPRPKPQAAEEEPRVYETWGEGGACPPPATHDFIVRDRGNATPRAMRPTLHLIPAGSDLLKQSGMALAVILQPLAAPLPGDSPLQVVDFGDMGPVRCSNANCRAYINPYFKFFDAGRRFYCNLCSAESNTPEAYVPLAQNRRLEGSERPELSCGTVEFCADLPQFQVRSPMRDTHVFLLDVSPGAIASGATQAACSAVSAAIAALPDSERTRIGLATFDNQLQFWSLRGAQQQVVGDTAEPFCPVPSSSLPALDPALRPLLADVLERIPQLQQQLGPHQPVCTAAAIDAGVQMLQAGEGGKLHVFLTSLPKNAGKHSLEARDQSHSQDDPQLSLQPGSKSFLALAASAAEYQVSVDLFVMSRSHVDLASLASISRMTTGQVYHYHPFHASIHAPQLLNDLRWNVSRPQGLEAIARLRCSKGLAVEKYWGHCYRRTLTDLEFPNLSCEHSLAATLRYEDRLAENGGEAFLQFATLFTTPQGQRRIRVHTLGLRVTGTLGTIFRGADLDALICVLAHQTAASLPGGTLKAAGDVIKKAVIEALFSYRKHCASSSAAGQLVLPEQLKLYPLLSLSLMKCPALRKETRQDARIAWLHHLATAPVARLMGLVHPSLYDLNAIVEASPGEPARLPLPIGAISAAKVLADGVYLLENGAFVYIYIGPDVPAELQRQLLGVDSIEDVSQEKAVPLPLPVLQTPFSQAVHEILHALRTKRTSFMAVEVIKRGGYTEAAFQSALVEDRSPAGSSYVEFLCAVHREIQGKSY</sequence>
<dbReference type="SUPFAM" id="SSF82754">
    <property type="entry name" value="C-terminal, gelsolin-like domain of Sec23/24"/>
    <property type="match status" value="1"/>
</dbReference>
<dbReference type="Gene3D" id="1.20.120.730">
    <property type="entry name" value="Sec23/Sec24 helical domain"/>
    <property type="match status" value="1"/>
</dbReference>
<dbReference type="PANTHER" id="PTHR13803:SF4">
    <property type="entry name" value="SECRETORY 24CD, ISOFORM C"/>
    <property type="match status" value="1"/>
</dbReference>
<evidence type="ECO:0000259" key="5">
    <source>
        <dbReference type="Pfam" id="PF04810"/>
    </source>
</evidence>
<feature type="region of interest" description="Disordered" evidence="4">
    <location>
        <begin position="207"/>
        <end position="353"/>
    </location>
</feature>
<feature type="compositionally biased region" description="Low complexity" evidence="4">
    <location>
        <begin position="283"/>
        <end position="294"/>
    </location>
</feature>
<dbReference type="InterPro" id="IPR006895">
    <property type="entry name" value="Znf_Sec23_Sec24"/>
</dbReference>
<dbReference type="GO" id="GO:0006886">
    <property type="term" value="P:intracellular protein transport"/>
    <property type="evidence" value="ECO:0007669"/>
    <property type="project" value="InterPro"/>
</dbReference>
<dbReference type="Pfam" id="PF04811">
    <property type="entry name" value="Sec23_trunk"/>
    <property type="match status" value="1"/>
</dbReference>
<feature type="domain" description="Sec23/Sec24 helical" evidence="7">
    <location>
        <begin position="844"/>
        <end position="943"/>
    </location>
</feature>
<keyword evidence="3" id="KW-0653">Protein transport</keyword>
<evidence type="ECO:0000256" key="4">
    <source>
        <dbReference type="SAM" id="MobiDB-lite"/>
    </source>
</evidence>
<dbReference type="Gene3D" id="3.40.20.10">
    <property type="entry name" value="Severin"/>
    <property type="match status" value="1"/>
</dbReference>
<dbReference type="EMBL" id="JALJOV010001287">
    <property type="protein sequence ID" value="KAK9850464.1"/>
    <property type="molecule type" value="Genomic_DNA"/>
</dbReference>
<dbReference type="AlphaFoldDB" id="A0AAW1SQ90"/>
<dbReference type="SUPFAM" id="SSF82919">
    <property type="entry name" value="Zn-finger domain of Sec23/24"/>
    <property type="match status" value="1"/>
</dbReference>
<dbReference type="SUPFAM" id="SSF81811">
    <property type="entry name" value="Helical domain of Sec23/24"/>
    <property type="match status" value="1"/>
</dbReference>
<dbReference type="InterPro" id="IPR036465">
    <property type="entry name" value="vWFA_dom_sf"/>
</dbReference>
<dbReference type="Pfam" id="PF04810">
    <property type="entry name" value="zf-Sec23_Sec24"/>
    <property type="match status" value="1"/>
</dbReference>
<evidence type="ECO:0000256" key="3">
    <source>
        <dbReference type="ARBA" id="ARBA00022927"/>
    </source>
</evidence>
<organism evidence="9 10">
    <name type="scientific">Apatococcus fuscideae</name>
    <dbReference type="NCBI Taxonomy" id="2026836"/>
    <lineage>
        <taxon>Eukaryota</taxon>
        <taxon>Viridiplantae</taxon>
        <taxon>Chlorophyta</taxon>
        <taxon>core chlorophytes</taxon>
        <taxon>Trebouxiophyceae</taxon>
        <taxon>Chlorellales</taxon>
        <taxon>Chlorellaceae</taxon>
        <taxon>Apatococcus</taxon>
    </lineage>
</organism>
<dbReference type="GO" id="GO:0070971">
    <property type="term" value="C:endoplasmic reticulum exit site"/>
    <property type="evidence" value="ECO:0007669"/>
    <property type="project" value="TreeGrafter"/>
</dbReference>
<dbReference type="GO" id="GO:0030127">
    <property type="term" value="C:COPII vesicle coat"/>
    <property type="evidence" value="ECO:0007669"/>
    <property type="project" value="InterPro"/>
</dbReference>
<evidence type="ECO:0000259" key="8">
    <source>
        <dbReference type="Pfam" id="PF08033"/>
    </source>
</evidence>
<dbReference type="InterPro" id="IPR036180">
    <property type="entry name" value="Gelsolin-like_dom_sf"/>
</dbReference>
<name>A0AAW1SQ90_9CHLO</name>
<dbReference type="InterPro" id="IPR006900">
    <property type="entry name" value="Sec23/24_helical_dom"/>
</dbReference>
<dbReference type="InterPro" id="IPR050550">
    <property type="entry name" value="SEC23_SEC24_subfamily"/>
</dbReference>
<dbReference type="PANTHER" id="PTHR13803">
    <property type="entry name" value="SEC24-RELATED PROTEIN"/>
    <property type="match status" value="1"/>
</dbReference>
<keyword evidence="10" id="KW-1185">Reference proteome</keyword>
<feature type="compositionally biased region" description="Low complexity" evidence="4">
    <location>
        <begin position="247"/>
        <end position="264"/>
    </location>
</feature>
<feature type="compositionally biased region" description="Polar residues" evidence="4">
    <location>
        <begin position="46"/>
        <end position="56"/>
    </location>
</feature>
<feature type="compositionally biased region" description="Polar residues" evidence="4">
    <location>
        <begin position="301"/>
        <end position="311"/>
    </location>
</feature>
<feature type="compositionally biased region" description="Low complexity" evidence="4">
    <location>
        <begin position="141"/>
        <end position="153"/>
    </location>
</feature>
<reference evidence="9 10" key="1">
    <citation type="journal article" date="2024" name="Nat. Commun.">
        <title>Phylogenomics reveals the evolutionary origins of lichenization in chlorophyte algae.</title>
        <authorList>
            <person name="Puginier C."/>
            <person name="Libourel C."/>
            <person name="Otte J."/>
            <person name="Skaloud P."/>
            <person name="Haon M."/>
            <person name="Grisel S."/>
            <person name="Petersen M."/>
            <person name="Berrin J.G."/>
            <person name="Delaux P.M."/>
            <person name="Dal Grande F."/>
            <person name="Keller J."/>
        </authorList>
    </citation>
    <scope>NUCLEOTIDE SEQUENCE [LARGE SCALE GENOMIC DNA]</scope>
    <source>
        <strain evidence="9 10">SAG 2523</strain>
    </source>
</reference>
<gene>
    <name evidence="9" type="ORF">WJX84_009840</name>
</gene>
<feature type="region of interest" description="Disordered" evidence="4">
    <location>
        <begin position="1"/>
        <end position="72"/>
    </location>
</feature>
<dbReference type="InterPro" id="IPR012990">
    <property type="entry name" value="Beta-sandwich_Sec23_24"/>
</dbReference>
<feature type="compositionally biased region" description="Pro residues" evidence="4">
    <location>
        <begin position="232"/>
        <end position="246"/>
    </location>
</feature>
<dbReference type="SUPFAM" id="SSF81995">
    <property type="entry name" value="beta-sandwich domain of Sec23/24"/>
    <property type="match status" value="1"/>
</dbReference>
<dbReference type="Gene3D" id="3.40.50.410">
    <property type="entry name" value="von Willebrand factor, type A domain"/>
    <property type="match status" value="1"/>
</dbReference>
<dbReference type="Gene3D" id="2.60.40.1670">
    <property type="entry name" value="beta-sandwich domain of Sec23/24"/>
    <property type="match status" value="1"/>
</dbReference>
<dbReference type="InterPro" id="IPR006896">
    <property type="entry name" value="Sec23/24_trunk_dom"/>
</dbReference>
<accession>A0AAW1SQ90</accession>